<evidence type="ECO:0000313" key="3">
    <source>
        <dbReference type="Proteomes" id="UP000765509"/>
    </source>
</evidence>
<accession>A0A9Q3EWH9</accession>
<feature type="region of interest" description="Disordered" evidence="1">
    <location>
        <begin position="60"/>
        <end position="91"/>
    </location>
</feature>
<feature type="compositionally biased region" description="Polar residues" evidence="1">
    <location>
        <begin position="68"/>
        <end position="79"/>
    </location>
</feature>
<comment type="caution">
    <text evidence="2">The sequence shown here is derived from an EMBL/GenBank/DDBJ whole genome shotgun (WGS) entry which is preliminary data.</text>
</comment>
<proteinExistence type="predicted"/>
<name>A0A9Q3EWH9_9BASI</name>
<protein>
    <submittedName>
        <fullName evidence="2">Uncharacterized protein</fullName>
    </submittedName>
</protein>
<dbReference type="Proteomes" id="UP000765509">
    <property type="component" value="Unassembled WGS sequence"/>
</dbReference>
<dbReference type="AlphaFoldDB" id="A0A9Q3EWH9"/>
<dbReference type="EMBL" id="AVOT02031585">
    <property type="protein sequence ID" value="MBW0525152.1"/>
    <property type="molecule type" value="Genomic_DNA"/>
</dbReference>
<organism evidence="2 3">
    <name type="scientific">Austropuccinia psidii MF-1</name>
    <dbReference type="NCBI Taxonomy" id="1389203"/>
    <lineage>
        <taxon>Eukaryota</taxon>
        <taxon>Fungi</taxon>
        <taxon>Dikarya</taxon>
        <taxon>Basidiomycota</taxon>
        <taxon>Pucciniomycotina</taxon>
        <taxon>Pucciniomycetes</taxon>
        <taxon>Pucciniales</taxon>
        <taxon>Sphaerophragmiaceae</taxon>
        <taxon>Austropuccinia</taxon>
    </lineage>
</organism>
<gene>
    <name evidence="2" type="ORF">O181_064867</name>
</gene>
<evidence type="ECO:0000256" key="1">
    <source>
        <dbReference type="SAM" id="MobiDB-lite"/>
    </source>
</evidence>
<keyword evidence="3" id="KW-1185">Reference proteome</keyword>
<evidence type="ECO:0000313" key="2">
    <source>
        <dbReference type="EMBL" id="MBW0525152.1"/>
    </source>
</evidence>
<sequence length="162" mass="18549">MSPVHHRSLVIPRRQPEDRAGLFRIRRPRSGHHAHNNRWQDTEVNHTHTAIHPPIKWEPQTIGLEGYGSSSSATSTPQRANPMEHQQQEDQPSFTLGITGIMLPEGMSEKDTSKDLILITKGWIPKRQFKLLEGRAARIRQKQATIQAIEEQLNQKEHTLIP</sequence>
<reference evidence="2" key="1">
    <citation type="submission" date="2021-03" db="EMBL/GenBank/DDBJ databases">
        <title>Draft genome sequence of rust myrtle Austropuccinia psidii MF-1, a brazilian biotype.</title>
        <authorList>
            <person name="Quecine M.C."/>
            <person name="Pachon D.M.R."/>
            <person name="Bonatelli M.L."/>
            <person name="Correr F.H."/>
            <person name="Franceschini L.M."/>
            <person name="Leite T.F."/>
            <person name="Margarido G.R.A."/>
            <person name="Almeida C.A."/>
            <person name="Ferrarezi J.A."/>
            <person name="Labate C.A."/>
        </authorList>
    </citation>
    <scope>NUCLEOTIDE SEQUENCE</scope>
    <source>
        <strain evidence="2">MF-1</strain>
    </source>
</reference>